<dbReference type="Pfam" id="PF17919">
    <property type="entry name" value="RT_RNaseH_2"/>
    <property type="match status" value="1"/>
</dbReference>
<dbReference type="Proteomes" id="UP001054252">
    <property type="component" value="Unassembled WGS sequence"/>
</dbReference>
<feature type="domain" description="RNase H type-1" evidence="5">
    <location>
        <begin position="1866"/>
        <end position="1995"/>
    </location>
</feature>
<dbReference type="GO" id="GO:0003676">
    <property type="term" value="F:nucleic acid binding"/>
    <property type="evidence" value="ECO:0007669"/>
    <property type="project" value="InterPro"/>
</dbReference>
<sequence>MSEENIATNPEKSAVDERVDKLEATMQAMATTLQAISLTLSNLTTSSVSSSATLVPITPASSVPIPSSTIAPSNRAKAPMVTHLQFPPIYENQPLVGESSSHAPVLGETSHLPLEMNNPILPTTTPFTFNMPPVMGQMPATQPTPSVEMLRPVLEDGRSREVDHKLQQLEEALKAMQGPQSYGSIDLDDLCYYPGIQTNFKFKQPDFDKYDGSGCPYAHLQMYARKMAPYANDERVLIHYFQDSLSGPASIWFSILDKKKIRTFKDVSQAFMKQYEYNISLAPTRDSLQRVTKKGNESFKEFAQRWRSEAAKVIPPLADSEICSLFIKSTTGTFRAWLAPCVGYTFAQLVMAGEQIEDGLKTGIIMDFQTIQRQLEQAKMGSSGSTSKKFAPKGKREDEDTLSHIFTSRAKPVHNVGNAPYNQQPQLHYASAFKPSTYPQRRPNFNTQAPTRRQFPPMNNPREFTKLPIPYSEVLKQLVAVGLMETVQANPIRPPYPFWYDPQARCEYHNVVGHGTEYCATLKHRIQDLIDEGKLQLDAKEAKGTPNITQNPLPPHGPPTMNMVAFDEVDRSVLKNVSSWSLDELFAILMEYDLIQPLAPMSLNVLPVMIDEVVMCPYHSNMKGHALRDCGDFQRKVEELQAMGSLKFISTPESEKSIAPVTEEYPTKERPYTLQSIKKAQVISQNSQQPYVLKTSLSEPSVGKTSFVVNSHIPYSFMATPQHVTIMDPTTNDVSNMTRSGRCYVNPEVEELRRATLKSKNIRIEEMPEELPKKLVSENEVAEFLNILRKSEYSIIEQLNKTPAKISVLELMLSSEAHLDALLRVLKEAHVPKNIDTQKFGTVVGAILAPNYINFTDDEIPDEGNGHTKALHISVQCKMMNVPHVLIDNGSALNVIPMAVLKQLKMDESHMNQCNTVVRAFDGTKRSVIGKIELPVEIGPVTFDVEFFVMDISPAFNMLLGRPWIHVAGAVPSTLHQKVKYIVNGVLVTVNGEEEHVIRKATTIPYLGVDSGTYEPSYHSMECAAASYIHPKFRGKRAEMAKPVKVAAKIMLSCHYQLGKGLGLNGQGILEPIEVIQAWGTFGLGYKAKKEDWQRMRATKAEKRLARLQGRDPRDEPMWVPHIRVTFPRPAEILYPSFDGYVVKHMNVLYVDPKGIVVTSGLLEIGECSKQAQLEEVVVEDVTDEVYSNDEEDCFGFNNLFELANMTDPKERWRRMLAERVFMEGHPNFHLVHHAKAPMASHESMLLETVKEESLCDSWGNLTINALEEEEPEFDRGISLVNGSSQANWTVELLPAAFISEPANDESLNNDAISDFIYEIDDQTYNGEDNENFDPSHELTQMLREEKPKLQPNQETETINLGTEDDRKEININAHLSSEERKELIELLSEFQDVFAWSYKDMPGLDPDIAVHAIPLYSEAKSIKQKLRRMKPEVLLKVKEEVQKLLDVNFIEVVMYPEWVANIVPVMKKDGRVRVCVDYRDLNKASPKDDFPLPHIQILLDNAAKNARFSFVDGYSGYNQIKMKEEDKLKTTFITQWGTFCYKVMPFGLKNAGATYQRSVIALLHDFVHTIVELYVDDMVIMSKEEVLHIENLKKVFERLRRYKMRLNPAKCTFDVDSGKLLGFIVSRRGIEIDPAKIKAIDEMSPPKTQKEVRSFLGRINYIARFIANLTTICEPIFKLLRKNNPHTWNDQCQQAFDKIKEYLKNPPILVPPSDKRPFILYITVLENSMGAVLVQHDESGKKERAIYYVSKKFNDYESKYSSLEKTCCALAWTSKKLRHYMLTNTTYLLSRMDPIKFIFEKPTLSGRISRWHMLLSEFDIIYTTQKAIKGQAIADHLAEHAVEDYEPIDWDFPDENILAVEAESDSDNWKLFFDGAVNQLGCGLGAVLVSPKGDHFPIAVKLDFPCTNNIAEYEACIAGMHAALDMNIRDLEVYGDSALIICQTNGEWQTKDPKLIPYHQYLETLIRKFRFISLNHMPRAKNQFADALATLASMIQISSDDVIKPLMIEISQEPAHCMEIKVDDKPWFHDIKQFLQNGEYPLHASEVNKKTIRKLAASYFLSGNTLYKRSADMTLLRCVDETEAKQVMTEVHEGICGTHANGRMLARKILRAGYYWLTMEHDCIKYARACHKCQIYADHINAPPSLLHNMSAPWPFSMWGIDVIGAINPKASNGHQFILVAIDYFTKWVEAASYASVTKKVGERKLNSMAKESSMLAETPIANESSTYWGNIFKYLLMGNK</sequence>
<evidence type="ECO:0000259" key="3">
    <source>
        <dbReference type="PROSITE" id="PS50174"/>
    </source>
</evidence>
<dbReference type="FunFam" id="3.30.70.270:FF:000063">
    <property type="entry name" value="Zinc knuckle domaincontaining protein"/>
    <property type="match status" value="1"/>
</dbReference>
<dbReference type="InterPro" id="IPR012337">
    <property type="entry name" value="RNaseH-like_sf"/>
</dbReference>
<reference evidence="6 7" key="1">
    <citation type="journal article" date="2021" name="Commun. Biol.">
        <title>The genome of Shorea leprosula (Dipterocarpaceae) highlights the ecological relevance of drought in aseasonal tropical rainforests.</title>
        <authorList>
            <person name="Ng K.K.S."/>
            <person name="Kobayashi M.J."/>
            <person name="Fawcett J.A."/>
            <person name="Hatakeyama M."/>
            <person name="Paape T."/>
            <person name="Ng C.H."/>
            <person name="Ang C.C."/>
            <person name="Tnah L.H."/>
            <person name="Lee C.T."/>
            <person name="Nishiyama T."/>
            <person name="Sese J."/>
            <person name="O'Brien M.J."/>
            <person name="Copetti D."/>
            <person name="Mohd Noor M.I."/>
            <person name="Ong R.C."/>
            <person name="Putra M."/>
            <person name="Sireger I.Z."/>
            <person name="Indrioko S."/>
            <person name="Kosugi Y."/>
            <person name="Izuno A."/>
            <person name="Isagi Y."/>
            <person name="Lee S.L."/>
            <person name="Shimizu K.K."/>
        </authorList>
    </citation>
    <scope>NUCLEOTIDE SEQUENCE [LARGE SCALE GENOMIC DNA]</scope>
    <source>
        <strain evidence="6">214</strain>
    </source>
</reference>
<dbReference type="Pfam" id="PF03732">
    <property type="entry name" value="Retrotrans_gag"/>
    <property type="match status" value="1"/>
</dbReference>
<evidence type="ECO:0000259" key="5">
    <source>
        <dbReference type="PROSITE" id="PS50879"/>
    </source>
</evidence>
<feature type="domain" description="Reverse transcriptase" evidence="4">
    <location>
        <begin position="1447"/>
        <end position="1626"/>
    </location>
</feature>
<evidence type="ECO:0000256" key="2">
    <source>
        <dbReference type="SAM" id="MobiDB-lite"/>
    </source>
</evidence>
<feature type="compositionally biased region" description="Polar residues" evidence="2">
    <location>
        <begin position="376"/>
        <end position="388"/>
    </location>
</feature>
<dbReference type="InterPro" id="IPR000477">
    <property type="entry name" value="RT_dom"/>
</dbReference>
<evidence type="ECO:0000259" key="4">
    <source>
        <dbReference type="PROSITE" id="PS50878"/>
    </source>
</evidence>
<dbReference type="GO" id="GO:0006310">
    <property type="term" value="P:DNA recombination"/>
    <property type="evidence" value="ECO:0007669"/>
    <property type="project" value="UniProtKB-KW"/>
</dbReference>
<dbReference type="InterPro" id="IPR021109">
    <property type="entry name" value="Peptidase_aspartic_dom_sf"/>
</dbReference>
<feature type="region of interest" description="Disordered" evidence="2">
    <location>
        <begin position="376"/>
        <end position="398"/>
    </location>
</feature>
<dbReference type="Gene3D" id="3.30.70.270">
    <property type="match status" value="2"/>
</dbReference>
<protein>
    <submittedName>
        <fullName evidence="6">Uncharacterized protein</fullName>
    </submittedName>
</protein>
<dbReference type="InterPro" id="IPR041588">
    <property type="entry name" value="Integrase_H2C2"/>
</dbReference>
<dbReference type="Gene3D" id="3.10.10.10">
    <property type="entry name" value="HIV Type 1 Reverse Transcriptase, subunit A, domain 1"/>
    <property type="match status" value="1"/>
</dbReference>
<dbReference type="SMART" id="SM00443">
    <property type="entry name" value="G_patch"/>
    <property type="match status" value="1"/>
</dbReference>
<accession>A0AAV5M8U3</accession>
<dbReference type="PROSITE" id="PS50879">
    <property type="entry name" value="RNASE_H_1"/>
    <property type="match status" value="1"/>
</dbReference>
<dbReference type="InterPro" id="IPR000467">
    <property type="entry name" value="G_patch_dom"/>
</dbReference>
<dbReference type="SUPFAM" id="SSF53098">
    <property type="entry name" value="Ribonuclease H-like"/>
    <property type="match status" value="2"/>
</dbReference>
<evidence type="ECO:0000313" key="7">
    <source>
        <dbReference type="Proteomes" id="UP001054252"/>
    </source>
</evidence>
<proteinExistence type="predicted"/>
<dbReference type="PANTHER" id="PTHR48475:SF1">
    <property type="entry name" value="RNASE H TYPE-1 DOMAIN-CONTAINING PROTEIN"/>
    <property type="match status" value="1"/>
</dbReference>
<dbReference type="PANTHER" id="PTHR48475">
    <property type="entry name" value="RIBONUCLEASE H"/>
    <property type="match status" value="1"/>
</dbReference>
<dbReference type="EMBL" id="BPVZ01000205">
    <property type="protein sequence ID" value="GKV46251.1"/>
    <property type="molecule type" value="Genomic_DNA"/>
</dbReference>
<dbReference type="GO" id="GO:0004523">
    <property type="term" value="F:RNA-DNA hybrid ribonuclease activity"/>
    <property type="evidence" value="ECO:0007669"/>
    <property type="project" value="InterPro"/>
</dbReference>
<dbReference type="InterPro" id="IPR002156">
    <property type="entry name" value="RNaseH_domain"/>
</dbReference>
<dbReference type="PROSITE" id="PS50174">
    <property type="entry name" value="G_PATCH"/>
    <property type="match status" value="1"/>
</dbReference>
<dbReference type="InterPro" id="IPR041577">
    <property type="entry name" value="RT_RNaseH_2"/>
</dbReference>
<gene>
    <name evidence="6" type="ORF">SLEP1_g53250</name>
</gene>
<dbReference type="InterPro" id="IPR043128">
    <property type="entry name" value="Rev_trsase/Diguanyl_cyclase"/>
</dbReference>
<dbReference type="SUPFAM" id="SSF56672">
    <property type="entry name" value="DNA/RNA polymerases"/>
    <property type="match status" value="1"/>
</dbReference>
<keyword evidence="7" id="KW-1185">Reference proteome</keyword>
<dbReference type="Gene3D" id="3.10.20.370">
    <property type="match status" value="1"/>
</dbReference>
<dbReference type="Pfam" id="PF17921">
    <property type="entry name" value="Integrase_H2C2"/>
    <property type="match status" value="1"/>
</dbReference>
<name>A0AAV5M8U3_9ROSI</name>
<organism evidence="6 7">
    <name type="scientific">Rubroshorea leprosula</name>
    <dbReference type="NCBI Taxonomy" id="152421"/>
    <lineage>
        <taxon>Eukaryota</taxon>
        <taxon>Viridiplantae</taxon>
        <taxon>Streptophyta</taxon>
        <taxon>Embryophyta</taxon>
        <taxon>Tracheophyta</taxon>
        <taxon>Spermatophyta</taxon>
        <taxon>Magnoliopsida</taxon>
        <taxon>eudicotyledons</taxon>
        <taxon>Gunneridae</taxon>
        <taxon>Pentapetalae</taxon>
        <taxon>rosids</taxon>
        <taxon>malvids</taxon>
        <taxon>Malvales</taxon>
        <taxon>Dipterocarpaceae</taxon>
        <taxon>Rubroshorea</taxon>
    </lineage>
</organism>
<dbReference type="Pfam" id="PF13456">
    <property type="entry name" value="RVT_3"/>
    <property type="match status" value="1"/>
</dbReference>
<dbReference type="Pfam" id="PF00078">
    <property type="entry name" value="RVT_1"/>
    <property type="match status" value="1"/>
</dbReference>
<comment type="caution">
    <text evidence="6">The sequence shown here is derived from an EMBL/GenBank/DDBJ whole genome shotgun (WGS) entry which is preliminary data.</text>
</comment>
<feature type="domain" description="G-patch" evidence="3">
    <location>
        <begin position="1043"/>
        <end position="1089"/>
    </location>
</feature>
<dbReference type="Gene3D" id="3.30.420.10">
    <property type="entry name" value="Ribonuclease H-like superfamily/Ribonuclease H"/>
    <property type="match status" value="2"/>
</dbReference>
<dbReference type="Gene3D" id="1.10.340.70">
    <property type="match status" value="1"/>
</dbReference>
<dbReference type="Gene3D" id="2.40.70.10">
    <property type="entry name" value="Acid Proteases"/>
    <property type="match status" value="1"/>
</dbReference>
<dbReference type="Pfam" id="PF01585">
    <property type="entry name" value="G-patch"/>
    <property type="match status" value="1"/>
</dbReference>
<evidence type="ECO:0000256" key="1">
    <source>
        <dbReference type="ARBA" id="ARBA00023172"/>
    </source>
</evidence>
<dbReference type="InterPro" id="IPR005162">
    <property type="entry name" value="Retrotrans_gag_dom"/>
</dbReference>
<dbReference type="CDD" id="cd09279">
    <property type="entry name" value="RNase_HI_like"/>
    <property type="match status" value="1"/>
</dbReference>
<dbReference type="InterPro" id="IPR043502">
    <property type="entry name" value="DNA/RNA_pol_sf"/>
</dbReference>
<dbReference type="PROSITE" id="PS50878">
    <property type="entry name" value="RT_POL"/>
    <property type="match status" value="1"/>
</dbReference>
<keyword evidence="1" id="KW-0233">DNA recombination</keyword>
<dbReference type="InterPro" id="IPR036397">
    <property type="entry name" value="RNaseH_sf"/>
</dbReference>
<evidence type="ECO:0000313" key="6">
    <source>
        <dbReference type="EMBL" id="GKV46251.1"/>
    </source>
</evidence>
<dbReference type="CDD" id="cd00303">
    <property type="entry name" value="retropepsin_like"/>
    <property type="match status" value="1"/>
</dbReference>
<dbReference type="CDD" id="cd01647">
    <property type="entry name" value="RT_LTR"/>
    <property type="match status" value="1"/>
</dbReference>